<name>A0A401G8M3_9APHY</name>
<keyword evidence="2" id="KW-1185">Reference proteome</keyword>
<dbReference type="AlphaFoldDB" id="A0A401G8M3"/>
<sequence>MNRYDYAYRIRSVYKLKKPSGITELKARYRIKAAPRGIIYLSAKVSEDIVWSAQECILPKLLETSFAEHSVSTPLSKEAPFNVDGDSTGLKRCLADNTKMDVPEAKREKPAAT</sequence>
<dbReference type="GeneID" id="38775431"/>
<proteinExistence type="predicted"/>
<gene>
    <name evidence="1" type="ORF">SCP_0114030</name>
</gene>
<dbReference type="RefSeq" id="XP_027609427.1">
    <property type="nucleotide sequence ID" value="XM_027753626.1"/>
</dbReference>
<evidence type="ECO:0000313" key="2">
    <source>
        <dbReference type="Proteomes" id="UP000287166"/>
    </source>
</evidence>
<dbReference type="Proteomes" id="UP000287166">
    <property type="component" value="Unassembled WGS sequence"/>
</dbReference>
<dbReference type="InParanoid" id="A0A401G8M3"/>
<comment type="caution">
    <text evidence="1">The sequence shown here is derived from an EMBL/GenBank/DDBJ whole genome shotgun (WGS) entry which is preliminary data.</text>
</comment>
<organism evidence="1 2">
    <name type="scientific">Sparassis crispa</name>
    <dbReference type="NCBI Taxonomy" id="139825"/>
    <lineage>
        <taxon>Eukaryota</taxon>
        <taxon>Fungi</taxon>
        <taxon>Dikarya</taxon>
        <taxon>Basidiomycota</taxon>
        <taxon>Agaricomycotina</taxon>
        <taxon>Agaricomycetes</taxon>
        <taxon>Polyporales</taxon>
        <taxon>Sparassidaceae</taxon>
        <taxon>Sparassis</taxon>
    </lineage>
</organism>
<dbReference type="EMBL" id="BFAD01000001">
    <property type="protein sequence ID" value="GBE78514.1"/>
    <property type="molecule type" value="Genomic_DNA"/>
</dbReference>
<reference evidence="1 2" key="1">
    <citation type="journal article" date="2018" name="Sci. Rep.">
        <title>Genome sequence of the cauliflower mushroom Sparassis crispa (Hanabiratake) and its association with beneficial usage.</title>
        <authorList>
            <person name="Kiyama R."/>
            <person name="Furutani Y."/>
            <person name="Kawaguchi K."/>
            <person name="Nakanishi T."/>
        </authorList>
    </citation>
    <scope>NUCLEOTIDE SEQUENCE [LARGE SCALE GENOMIC DNA]</scope>
</reference>
<protein>
    <submittedName>
        <fullName evidence="1">Uncharacterized protein</fullName>
    </submittedName>
</protein>
<dbReference type="OrthoDB" id="2795129at2759"/>
<accession>A0A401G8M3</accession>
<evidence type="ECO:0000313" key="1">
    <source>
        <dbReference type="EMBL" id="GBE78514.1"/>
    </source>
</evidence>